<dbReference type="HOGENOM" id="CLU_3403821_0_0_6"/>
<proteinExistence type="predicted"/>
<name>Q2SPI9_HAHCH</name>
<dbReference type="EMBL" id="CP000155">
    <property type="protein sequence ID" value="ABC27435.1"/>
    <property type="molecule type" value="Genomic_DNA"/>
</dbReference>
<evidence type="ECO:0000313" key="2">
    <source>
        <dbReference type="Proteomes" id="UP000000238"/>
    </source>
</evidence>
<organism evidence="1 2">
    <name type="scientific">Hahella chejuensis (strain KCTC 2396)</name>
    <dbReference type="NCBI Taxonomy" id="349521"/>
    <lineage>
        <taxon>Bacteria</taxon>
        <taxon>Pseudomonadati</taxon>
        <taxon>Pseudomonadota</taxon>
        <taxon>Gammaproteobacteria</taxon>
        <taxon>Oceanospirillales</taxon>
        <taxon>Hahellaceae</taxon>
        <taxon>Hahella</taxon>
    </lineage>
</organism>
<keyword evidence="2" id="KW-1185">Reference proteome</keyword>
<sequence>MLQRLHCCGKIAANSYRHTWMIVILAANNN</sequence>
<dbReference type="KEGG" id="hch:HCH_00531"/>
<dbReference type="AlphaFoldDB" id="Q2SPI9"/>
<accession>Q2SPI9</accession>
<gene>
    <name evidence="1" type="ordered locus">HCH_00531</name>
</gene>
<dbReference type="Proteomes" id="UP000000238">
    <property type="component" value="Chromosome"/>
</dbReference>
<protein>
    <submittedName>
        <fullName evidence="1">Uncharacterized protein</fullName>
    </submittedName>
</protein>
<evidence type="ECO:0000313" key="1">
    <source>
        <dbReference type="EMBL" id="ABC27435.1"/>
    </source>
</evidence>
<reference evidence="1 2" key="1">
    <citation type="journal article" date="2005" name="Nucleic Acids Res.">
        <title>Genomic blueprint of Hahella chejuensis, a marine microbe producing an algicidal agent.</title>
        <authorList>
            <person name="Jeong H."/>
            <person name="Yim J.H."/>
            <person name="Lee C."/>
            <person name="Choi S.-H."/>
            <person name="Park Y.K."/>
            <person name="Yoon S.H."/>
            <person name="Hur C.-G."/>
            <person name="Kang H.-Y."/>
            <person name="Kim D."/>
            <person name="Lee H.H."/>
            <person name="Park K.H."/>
            <person name="Park S.-H."/>
            <person name="Park H.-S."/>
            <person name="Lee H.K."/>
            <person name="Oh T.K."/>
            <person name="Kim J.F."/>
        </authorList>
    </citation>
    <scope>NUCLEOTIDE SEQUENCE [LARGE SCALE GENOMIC DNA]</scope>
    <source>
        <strain evidence="1 2">KCTC 2396</strain>
    </source>
</reference>